<dbReference type="AlphaFoldDB" id="A0A2I1IYZ0"/>
<sequence length="330" mass="37563">MNESSILFSVVIPVYNSEDYIEQLLRHFVTQNNNRFEVIVVDDGSKDNSLSICQKVSEQNDFIVVLSQRNQGASAARNYGLRNVRGKYVVFVDSDDSITDDYVSALTQICETNNSDLIQLNWLQGSSEEGYKPAYTDLMDCNPSVKGYCCELLQQKFNPPWNKVYKRSLIDCYGIMFNTNMVMGEDLEFTIKYVNNIQSVSINSRYLYKYFLNNDGLCARASLSYFSDLRKIYDAMQKLVFNRSFGRAVLLYADESIVASVFRSIGSCMQSGFSPKEIKREVKKTGFIDLFGSIKNLSIPSLLRKDLVLLGFYNIIALLFKLKNGSNGRV</sequence>
<comment type="caution">
    <text evidence="5">The sequence shown here is derived from an EMBL/GenBank/DDBJ whole genome shotgun (WGS) entry which is preliminary data.</text>
</comment>
<dbReference type="Pfam" id="PF00535">
    <property type="entry name" value="Glycos_transf_2"/>
    <property type="match status" value="1"/>
</dbReference>
<dbReference type="EMBL" id="WDZO01000001">
    <property type="protein sequence ID" value="KAB6914598.1"/>
    <property type="molecule type" value="Genomic_DNA"/>
</dbReference>
<evidence type="ECO:0000259" key="3">
    <source>
        <dbReference type="Pfam" id="PF00535"/>
    </source>
</evidence>
<dbReference type="InterPro" id="IPR029044">
    <property type="entry name" value="Nucleotide-diphossugar_trans"/>
</dbReference>
<feature type="domain" description="Glycosyltransferase 2-like" evidence="3">
    <location>
        <begin position="9"/>
        <end position="173"/>
    </location>
</feature>
<dbReference type="InterPro" id="IPR001173">
    <property type="entry name" value="Glyco_trans_2-like"/>
</dbReference>
<accession>A0A2I1IYZ0</accession>
<dbReference type="EMBL" id="WDZP01000001">
    <property type="protein sequence ID" value="KAB6920747.1"/>
    <property type="molecule type" value="Genomic_DNA"/>
</dbReference>
<dbReference type="CDD" id="cd00761">
    <property type="entry name" value="Glyco_tranf_GTA_type"/>
    <property type="match status" value="1"/>
</dbReference>
<gene>
    <name evidence="4" type="ORF">GBJ98_00445</name>
    <name evidence="5" type="ORF">GBK06_00535</name>
</gene>
<evidence type="ECO:0000256" key="1">
    <source>
        <dbReference type="ARBA" id="ARBA00022676"/>
    </source>
</evidence>
<evidence type="ECO:0000313" key="7">
    <source>
        <dbReference type="Proteomes" id="UP000491334"/>
    </source>
</evidence>
<dbReference type="GO" id="GO:0016757">
    <property type="term" value="F:glycosyltransferase activity"/>
    <property type="evidence" value="ECO:0007669"/>
    <property type="project" value="UniProtKB-KW"/>
</dbReference>
<evidence type="ECO:0000256" key="2">
    <source>
        <dbReference type="ARBA" id="ARBA00022679"/>
    </source>
</evidence>
<evidence type="ECO:0000313" key="4">
    <source>
        <dbReference type="EMBL" id="KAB6914598.1"/>
    </source>
</evidence>
<dbReference type="Proteomes" id="UP000491334">
    <property type="component" value="Unassembled WGS sequence"/>
</dbReference>
<dbReference type="RefSeq" id="WP_007051355.1">
    <property type="nucleotide sequence ID" value="NZ_CAXVKO010000001.1"/>
</dbReference>
<proteinExistence type="predicted"/>
<dbReference type="Gene3D" id="3.90.550.10">
    <property type="entry name" value="Spore Coat Polysaccharide Biosynthesis Protein SpsA, Chain A"/>
    <property type="match status" value="1"/>
</dbReference>
<reference evidence="6 7" key="1">
    <citation type="journal article" date="2019" name="Nat. Med.">
        <title>A library of human gut bacterial isolates paired with longitudinal multiomics data enables mechanistic microbiome research.</title>
        <authorList>
            <person name="Poyet M."/>
            <person name="Groussin M."/>
            <person name="Gibbons S.M."/>
            <person name="Avila-Pacheco J."/>
            <person name="Jiang X."/>
            <person name="Kearney S.M."/>
            <person name="Perrotta A.R."/>
            <person name="Berdy B."/>
            <person name="Zhao S."/>
            <person name="Lieberman T.D."/>
            <person name="Swanson P.K."/>
            <person name="Smith M."/>
            <person name="Roesemann S."/>
            <person name="Alexander J.E."/>
            <person name="Rich S.A."/>
            <person name="Livny J."/>
            <person name="Vlamakis H."/>
            <person name="Clish C."/>
            <person name="Bullock K."/>
            <person name="Deik A."/>
            <person name="Scott J."/>
            <person name="Pierce K.A."/>
            <person name="Xavier R.J."/>
            <person name="Alm E.J."/>
        </authorList>
    </citation>
    <scope>NUCLEOTIDE SEQUENCE [LARGE SCALE GENOMIC DNA]</scope>
    <source>
        <strain evidence="4 6">BIOML-A283</strain>
        <strain evidence="5 7">BIOML-A284</strain>
    </source>
</reference>
<evidence type="ECO:0000313" key="6">
    <source>
        <dbReference type="Proteomes" id="UP000481350"/>
    </source>
</evidence>
<evidence type="ECO:0000313" key="5">
    <source>
        <dbReference type="EMBL" id="KAB6920747.1"/>
    </source>
</evidence>
<keyword evidence="2 5" id="KW-0808">Transferase</keyword>
<dbReference type="SUPFAM" id="SSF53448">
    <property type="entry name" value="Nucleotide-diphospho-sugar transferases"/>
    <property type="match status" value="1"/>
</dbReference>
<keyword evidence="1" id="KW-0328">Glycosyltransferase</keyword>
<dbReference type="PANTHER" id="PTHR22916:SF51">
    <property type="entry name" value="GLYCOSYLTRANSFERASE EPSH-RELATED"/>
    <property type="match status" value="1"/>
</dbReference>
<dbReference type="Proteomes" id="UP000481350">
    <property type="component" value="Unassembled WGS sequence"/>
</dbReference>
<dbReference type="PANTHER" id="PTHR22916">
    <property type="entry name" value="GLYCOSYLTRANSFERASE"/>
    <property type="match status" value="1"/>
</dbReference>
<protein>
    <submittedName>
        <fullName evidence="5">Glycosyltransferase</fullName>
    </submittedName>
</protein>
<organism evidence="5 7">
    <name type="scientific">Bifidobacterium longum</name>
    <dbReference type="NCBI Taxonomy" id="216816"/>
    <lineage>
        <taxon>Bacteria</taxon>
        <taxon>Bacillati</taxon>
        <taxon>Actinomycetota</taxon>
        <taxon>Actinomycetes</taxon>
        <taxon>Bifidobacteriales</taxon>
        <taxon>Bifidobacteriaceae</taxon>
        <taxon>Bifidobacterium</taxon>
    </lineage>
</organism>
<name>A0A2I1IYZ0_BIFLN</name>